<dbReference type="Pfam" id="PF10057">
    <property type="entry name" value="MpsC"/>
    <property type="match status" value="1"/>
</dbReference>
<evidence type="ECO:0000259" key="3">
    <source>
        <dbReference type="PROSITE" id="PS50110"/>
    </source>
</evidence>
<dbReference type="RefSeq" id="WP_203366330.1">
    <property type="nucleotide sequence ID" value="NZ_WSFT01000031.1"/>
</dbReference>
<keyword evidence="1 2" id="KW-0597">Phosphoprotein</keyword>
<evidence type="ECO:0000256" key="1">
    <source>
        <dbReference type="ARBA" id="ARBA00022553"/>
    </source>
</evidence>
<dbReference type="InterPro" id="IPR050595">
    <property type="entry name" value="Bact_response_regulator"/>
</dbReference>
<dbReference type="SMART" id="SM00448">
    <property type="entry name" value="REC"/>
    <property type="match status" value="1"/>
</dbReference>
<keyword evidence="5" id="KW-1185">Reference proteome</keyword>
<dbReference type="Gene3D" id="3.40.50.2300">
    <property type="match status" value="1"/>
</dbReference>
<dbReference type="Proteomes" id="UP000724672">
    <property type="component" value="Unassembled WGS sequence"/>
</dbReference>
<proteinExistence type="predicted"/>
<dbReference type="EMBL" id="WSFT01000031">
    <property type="protein sequence ID" value="MBS4538409.1"/>
    <property type="molecule type" value="Genomic_DNA"/>
</dbReference>
<dbReference type="PANTHER" id="PTHR44591">
    <property type="entry name" value="STRESS RESPONSE REGULATOR PROTEIN 1"/>
    <property type="match status" value="1"/>
</dbReference>
<dbReference type="PANTHER" id="PTHR44591:SF3">
    <property type="entry name" value="RESPONSE REGULATORY DOMAIN-CONTAINING PROTEIN"/>
    <property type="match status" value="1"/>
</dbReference>
<dbReference type="InterPro" id="IPR018745">
    <property type="entry name" value="MpsC"/>
</dbReference>
<name>A0A942USI2_9FIRM</name>
<feature type="domain" description="Response regulatory" evidence="3">
    <location>
        <begin position="12"/>
        <end position="125"/>
    </location>
</feature>
<gene>
    <name evidence="4" type="ORF">GOQ27_08025</name>
</gene>
<evidence type="ECO:0000313" key="5">
    <source>
        <dbReference type="Proteomes" id="UP000724672"/>
    </source>
</evidence>
<comment type="caution">
    <text evidence="4">The sequence shown here is derived from an EMBL/GenBank/DDBJ whole genome shotgun (WGS) entry which is preliminary data.</text>
</comment>
<dbReference type="InterPro" id="IPR011006">
    <property type="entry name" value="CheY-like_superfamily"/>
</dbReference>
<dbReference type="AlphaFoldDB" id="A0A942USI2"/>
<protein>
    <submittedName>
        <fullName evidence="4">DUF2294 family protein</fullName>
    </submittedName>
</protein>
<accession>A0A942USI2</accession>
<sequence>MPLESSLLKNIKVLYVEDEEEILEQMLFFLKKRVGKLIVAQNGKEGLEAFKEDRPDIIISDLKMPIMDGLSMAREIRKISDVPIIITTAFSDKEIILKAVDVGIENYIVKPIDARELTEVLRKTAIKVLKDKGRLLAVRNKVLTKEDKIGIEEQIKNAIGKFIKDRTGKGPQNIKAFIHSNVLEIEVLGTLTRMEKTLLELDKNKSIIKYNREILYRDHEEQMKEIIKEYLIWDIKLDSIEVDLSDDKTLLKFEIY</sequence>
<dbReference type="GO" id="GO:0000160">
    <property type="term" value="P:phosphorelay signal transduction system"/>
    <property type="evidence" value="ECO:0007669"/>
    <property type="project" value="InterPro"/>
</dbReference>
<dbReference type="PROSITE" id="PS50110">
    <property type="entry name" value="RESPONSE_REGULATORY"/>
    <property type="match status" value="1"/>
</dbReference>
<dbReference type="Pfam" id="PF00072">
    <property type="entry name" value="Response_reg"/>
    <property type="match status" value="1"/>
</dbReference>
<feature type="modified residue" description="4-aspartylphosphate" evidence="2">
    <location>
        <position position="61"/>
    </location>
</feature>
<dbReference type="InterPro" id="IPR001789">
    <property type="entry name" value="Sig_transdc_resp-reg_receiver"/>
</dbReference>
<organism evidence="4 5">
    <name type="scientific">Anaeromonas frigoriresistens</name>
    <dbReference type="NCBI Taxonomy" id="2683708"/>
    <lineage>
        <taxon>Bacteria</taxon>
        <taxon>Bacillati</taxon>
        <taxon>Bacillota</taxon>
        <taxon>Tissierellia</taxon>
        <taxon>Tissierellales</taxon>
        <taxon>Thermohalobacteraceae</taxon>
        <taxon>Anaeromonas</taxon>
    </lineage>
</organism>
<dbReference type="SUPFAM" id="SSF52172">
    <property type="entry name" value="CheY-like"/>
    <property type="match status" value="1"/>
</dbReference>
<evidence type="ECO:0000313" key="4">
    <source>
        <dbReference type="EMBL" id="MBS4538409.1"/>
    </source>
</evidence>
<reference evidence="4" key="1">
    <citation type="submission" date="2019-12" db="EMBL/GenBank/DDBJ databases">
        <title>Clostridiaceae gen. nov. sp. nov., isolated from sediment in Xinjiang, China.</title>
        <authorList>
            <person name="Zhang R."/>
        </authorList>
    </citation>
    <scope>NUCLEOTIDE SEQUENCE</scope>
    <source>
        <strain evidence="4">D2Q-11</strain>
    </source>
</reference>
<evidence type="ECO:0000256" key="2">
    <source>
        <dbReference type="PROSITE-ProRule" id="PRU00169"/>
    </source>
</evidence>